<organism evidence="8 9">
    <name type="scientific">Ignelater luminosus</name>
    <name type="common">Cucubano</name>
    <name type="synonym">Pyrophorus luminosus</name>
    <dbReference type="NCBI Taxonomy" id="2038154"/>
    <lineage>
        <taxon>Eukaryota</taxon>
        <taxon>Metazoa</taxon>
        <taxon>Ecdysozoa</taxon>
        <taxon>Arthropoda</taxon>
        <taxon>Hexapoda</taxon>
        <taxon>Insecta</taxon>
        <taxon>Pterygota</taxon>
        <taxon>Neoptera</taxon>
        <taxon>Endopterygota</taxon>
        <taxon>Coleoptera</taxon>
        <taxon>Polyphaga</taxon>
        <taxon>Elateriformia</taxon>
        <taxon>Elateroidea</taxon>
        <taxon>Elateridae</taxon>
        <taxon>Agrypninae</taxon>
        <taxon>Pyrophorini</taxon>
        <taxon>Ignelater</taxon>
    </lineage>
</organism>
<proteinExistence type="inferred from homology"/>
<feature type="binding site" evidence="3">
    <location>
        <position position="288"/>
    </location>
    <ligand>
        <name>FAD</name>
        <dbReference type="ChEBI" id="CHEBI:57692"/>
    </ligand>
</feature>
<feature type="chain" id="PRO_5035463757" description="Glucose-methanol-choline oxidoreductase N-terminal domain-containing protein" evidence="5">
    <location>
        <begin position="20"/>
        <end position="635"/>
    </location>
</feature>
<feature type="domain" description="Glucose-methanol-choline oxidoreductase N-terminal" evidence="7">
    <location>
        <begin position="325"/>
        <end position="339"/>
    </location>
</feature>
<dbReference type="PANTHER" id="PTHR11552">
    <property type="entry name" value="GLUCOSE-METHANOL-CHOLINE GMC OXIDOREDUCTASE"/>
    <property type="match status" value="1"/>
</dbReference>
<keyword evidence="9" id="KW-1185">Reference proteome</keyword>
<dbReference type="Pfam" id="PF05199">
    <property type="entry name" value="GMC_oxred_C"/>
    <property type="match status" value="1"/>
</dbReference>
<dbReference type="PROSITE" id="PS00623">
    <property type="entry name" value="GMC_OXRED_1"/>
    <property type="match status" value="1"/>
</dbReference>
<keyword evidence="3 4" id="KW-0274">FAD</keyword>
<dbReference type="InterPro" id="IPR000172">
    <property type="entry name" value="GMC_OxRdtase_N"/>
</dbReference>
<evidence type="ECO:0000256" key="1">
    <source>
        <dbReference type="ARBA" id="ARBA00010790"/>
    </source>
</evidence>
<dbReference type="EMBL" id="VTPC01005655">
    <property type="protein sequence ID" value="KAF2895782.1"/>
    <property type="molecule type" value="Genomic_DNA"/>
</dbReference>
<protein>
    <recommendedName>
        <fullName evidence="6 7">Glucose-methanol-choline oxidoreductase N-terminal domain-containing protein</fullName>
    </recommendedName>
</protein>
<dbReference type="GO" id="GO:0050660">
    <property type="term" value="F:flavin adenine dinucleotide binding"/>
    <property type="evidence" value="ECO:0007669"/>
    <property type="project" value="InterPro"/>
</dbReference>
<dbReference type="Proteomes" id="UP000801492">
    <property type="component" value="Unassembled WGS sequence"/>
</dbReference>
<dbReference type="Gene3D" id="3.30.560.10">
    <property type="entry name" value="Glucose Oxidase, domain 3"/>
    <property type="match status" value="1"/>
</dbReference>
<comment type="cofactor">
    <cofactor evidence="3">
        <name>FAD</name>
        <dbReference type="ChEBI" id="CHEBI:57692"/>
    </cofactor>
</comment>
<dbReference type="AlphaFoldDB" id="A0A8K0GBI6"/>
<comment type="caution">
    <text evidence="8">The sequence shown here is derived from an EMBL/GenBank/DDBJ whole genome shotgun (WGS) entry which is preliminary data.</text>
</comment>
<evidence type="ECO:0000313" key="9">
    <source>
        <dbReference type="Proteomes" id="UP000801492"/>
    </source>
</evidence>
<feature type="signal peptide" evidence="5">
    <location>
        <begin position="1"/>
        <end position="19"/>
    </location>
</feature>
<reference evidence="8" key="1">
    <citation type="submission" date="2019-08" db="EMBL/GenBank/DDBJ databases">
        <title>The genome of the North American firefly Photinus pyralis.</title>
        <authorList>
            <consortium name="Photinus pyralis genome working group"/>
            <person name="Fallon T.R."/>
            <person name="Sander Lower S.E."/>
            <person name="Weng J.-K."/>
        </authorList>
    </citation>
    <scope>NUCLEOTIDE SEQUENCE</scope>
    <source>
        <strain evidence="8">TRF0915ILg1</strain>
        <tissue evidence="8">Whole body</tissue>
    </source>
</reference>
<dbReference type="OrthoDB" id="269227at2759"/>
<dbReference type="PANTHER" id="PTHR11552:SF158">
    <property type="entry name" value="GH23626P-RELATED"/>
    <property type="match status" value="1"/>
</dbReference>
<gene>
    <name evidence="8" type="ORF">ILUMI_10384</name>
</gene>
<dbReference type="SUPFAM" id="SSF54373">
    <property type="entry name" value="FAD-linked reductases, C-terminal domain"/>
    <property type="match status" value="1"/>
</dbReference>
<evidence type="ECO:0000256" key="2">
    <source>
        <dbReference type="PIRSR" id="PIRSR000137-1"/>
    </source>
</evidence>
<keyword evidence="5" id="KW-0732">Signal</keyword>
<dbReference type="PROSITE" id="PS00624">
    <property type="entry name" value="GMC_OXRED_2"/>
    <property type="match status" value="1"/>
</dbReference>
<dbReference type="PIRSF" id="PIRSF000137">
    <property type="entry name" value="Alcohol_oxidase"/>
    <property type="match status" value="1"/>
</dbReference>
<dbReference type="SUPFAM" id="SSF51905">
    <property type="entry name" value="FAD/NAD(P)-binding domain"/>
    <property type="match status" value="1"/>
</dbReference>
<evidence type="ECO:0000256" key="5">
    <source>
        <dbReference type="SAM" id="SignalP"/>
    </source>
</evidence>
<keyword evidence="4" id="KW-0285">Flavoprotein</keyword>
<feature type="binding site" evidence="3">
    <location>
        <begin position="160"/>
        <end position="163"/>
    </location>
    <ligand>
        <name>FAD</name>
        <dbReference type="ChEBI" id="CHEBI:57692"/>
    </ligand>
</feature>
<feature type="domain" description="Glucose-methanol-choline oxidoreductase N-terminal" evidence="6">
    <location>
        <begin position="150"/>
        <end position="173"/>
    </location>
</feature>
<dbReference type="InterPro" id="IPR036188">
    <property type="entry name" value="FAD/NAD-bd_sf"/>
</dbReference>
<dbReference type="Gene3D" id="3.50.50.60">
    <property type="entry name" value="FAD/NAD(P)-binding domain"/>
    <property type="match status" value="1"/>
</dbReference>
<dbReference type="Pfam" id="PF00732">
    <property type="entry name" value="GMC_oxred_N"/>
    <property type="match status" value="1"/>
</dbReference>
<evidence type="ECO:0000259" key="6">
    <source>
        <dbReference type="PROSITE" id="PS00623"/>
    </source>
</evidence>
<feature type="binding site" evidence="3">
    <location>
        <position position="152"/>
    </location>
    <ligand>
        <name>FAD</name>
        <dbReference type="ChEBI" id="CHEBI:57692"/>
    </ligand>
</feature>
<evidence type="ECO:0000256" key="4">
    <source>
        <dbReference type="RuleBase" id="RU003968"/>
    </source>
</evidence>
<comment type="similarity">
    <text evidence="1 4">Belongs to the GMC oxidoreductase family.</text>
</comment>
<evidence type="ECO:0000259" key="7">
    <source>
        <dbReference type="PROSITE" id="PS00624"/>
    </source>
</evidence>
<dbReference type="InterPro" id="IPR007867">
    <property type="entry name" value="GMC_OxRtase_C"/>
</dbReference>
<dbReference type="GO" id="GO:0016614">
    <property type="term" value="F:oxidoreductase activity, acting on CH-OH group of donors"/>
    <property type="evidence" value="ECO:0007669"/>
    <property type="project" value="InterPro"/>
</dbReference>
<sequence>MLLKLILLFVAYFLCYCKCIDFNNVPSEEIVYYEDLITTEEDRAFHNYQLPTSAESFRPRNPGAVKGIGVFDFIIIGSGSAGAVIANRLSEITEWKILLLEAGGCETNFSDIPGEHMYLQGLRFNWNFNTIPQTTACLGMINNSCAVPRGRVLGGSSTINGLVYCRGNKEDFNGWAALGNKGWSYEDVLPYFIKSENSQINGDLGFHGKGGYWNVEYHRPMSKQLHNFIEAHRILYNYTSTDYNGRVQLGMFYSQLNNIHGKRDSTAKAFLRSANNRKNLKISTNSYVTKVLIDSKTKAAYGVQFAKNGRLYIARAKQEVIISGGAINSPQILMLSGVGPEKHLKEMGIPVIQDLPVGRSLQDHATYYGLYVHTNLTEPVQSFDDNIRQYLNDYGPLSIALNSQGVGFHQSNLTKITGYPDIEFEFIPSNSTSPFLQRSLKVRDDVYNALWSRVNEQTDFNVYLIVLHTRSVGNVTLASKNPYQYPLIDPGYLSDPEGRDINVMYQALQIFERLLQTEPMRQLNASIIYPEFSECVGLEKGSQEYWYCCFRLLTAHLYHPIGTCKMGPDSKQGAVVDYKLKVHGISKLRVADASIIPFPPSGHTSAPSVMIGEKVSDMIKQDYGKPTQPITNVIK</sequence>
<dbReference type="InterPro" id="IPR012132">
    <property type="entry name" value="GMC_OxRdtase"/>
</dbReference>
<name>A0A8K0GBI6_IGNLU</name>
<evidence type="ECO:0000313" key="8">
    <source>
        <dbReference type="EMBL" id="KAF2895782.1"/>
    </source>
</evidence>
<feature type="active site" description="Proton donor" evidence="2">
    <location>
        <position position="559"/>
    </location>
</feature>
<feature type="active site" description="Proton acceptor" evidence="2">
    <location>
        <position position="603"/>
    </location>
</feature>
<accession>A0A8K0GBI6</accession>
<evidence type="ECO:0000256" key="3">
    <source>
        <dbReference type="PIRSR" id="PIRSR000137-2"/>
    </source>
</evidence>